<feature type="compositionally biased region" description="Polar residues" evidence="1">
    <location>
        <begin position="821"/>
        <end position="832"/>
    </location>
</feature>
<feature type="compositionally biased region" description="Basic and acidic residues" evidence="1">
    <location>
        <begin position="783"/>
        <end position="797"/>
    </location>
</feature>
<dbReference type="EMBL" id="BQMJ01000047">
    <property type="protein sequence ID" value="GJQ13831.1"/>
    <property type="molecule type" value="Genomic_DNA"/>
</dbReference>
<dbReference type="InterPro" id="IPR027417">
    <property type="entry name" value="P-loop_NTPase"/>
</dbReference>
<accession>A0A9C7Q1K8</accession>
<reference evidence="2" key="1">
    <citation type="journal article" date="2022" name="Proc. Natl. Acad. Sci. U.S.A.">
        <title>Life cycle and functional genomics of the unicellular red alga Galdieria for elucidating algal and plant evolution and industrial use.</title>
        <authorList>
            <person name="Hirooka S."/>
            <person name="Itabashi T."/>
            <person name="Ichinose T.M."/>
            <person name="Onuma R."/>
            <person name="Fujiwara T."/>
            <person name="Yamashita S."/>
            <person name="Jong L.W."/>
            <person name="Tomita R."/>
            <person name="Iwane A.H."/>
            <person name="Miyagishima S.Y."/>
        </authorList>
    </citation>
    <scope>NUCLEOTIDE SEQUENCE</scope>
    <source>
        <strain evidence="2">NBRC 102759</strain>
    </source>
</reference>
<evidence type="ECO:0000313" key="3">
    <source>
        <dbReference type="EMBL" id="GJQ15602.1"/>
    </source>
</evidence>
<reference evidence="2" key="2">
    <citation type="submission" date="2022-01" db="EMBL/GenBank/DDBJ databases">
        <authorList>
            <person name="Hirooka S."/>
            <person name="Miyagishima S.Y."/>
        </authorList>
    </citation>
    <scope>NUCLEOTIDE SEQUENCE</scope>
    <source>
        <strain evidence="2">NBRC 102759</strain>
    </source>
</reference>
<name>A0A9C7Q1K8_9RHOD</name>
<dbReference type="SUPFAM" id="SSF52540">
    <property type="entry name" value="P-loop containing nucleoside triphosphate hydrolases"/>
    <property type="match status" value="1"/>
</dbReference>
<sequence>MTSLGGRNRARYSGIEYPLVNRESAILQVLKAFESSFVFVEKGIPQTPRPHVCYAPQMYGSGKSAFGENFRRFLSINKERILRYVDTRKNFPGFAKGENVGERALDALLNETLYVVLSLLDVPKGTCFEDTLLEWISEKALSQFPNGADLLSQVLSCIGNPEKWFQKLLQVTKKRYLYLFIDEIGALEGDKFKMFQDLMVTQGASRVHNVYRAFFRVLSVVVSKPFVICIVAGRSDCIISREEDAMPSRITLNFLRLDPFSEATVKYFIQNTTYDDERILKVLFPSHPEGHDWFFKQVYDYTGGVPYYVVHVLNELGSICERCNSLCDLSEDEMKEEMEKIAPTTSLVVTLSRMTPESMIVFSSMLLASILEFRIPKRETLFGGLGTGSHSEYVLDIANHFGFYYVSCSRNEQDEASRTPVEDSDETYFKLVFPKIVLKHIQSRYWNIPPLRFVCSLFSSISRFDSPSSRGFKFEIIFTLILYVRWCFCSKLGELSIFRHSFVEHISIESTQTIGSLKVDPIPNYVPAFSSTVSEIHSANEETYHVTAWKPFFEKYLSKDGIFVPIRQNSNGPDVLIRVTDMKDNSFLVIQGESSSEQTPMETETTKERVYLIGAALKCFQLSSSGVGRSMIKSEVAKFLHPVASQLELEQNNLTAIQLIVSNKYTDEVSRQFRDNQNWILNSGVYYEDNNNNIVYSSINSEIQPQNIRKEWLRIPPHCQVVVCSTTSLQTFLGRKASEELERVFADNPGWLEQLKPLSDLLSNSFVDLLRRIPYEEYERNSGRMERRNTRPRIERRSTRRRIERRSTRRRMERRNTRSSMNVTQMEDTRGDSTISAPISVQQVSFNAEREQTPMPAVNIGQNMHVPTQSSRDFDWKKFLIENALIPEEYAGRYATLLHSVVGNNRSKVDEKLLRIIRVHEDHLFYILAALRVDEFANNSQ</sequence>
<comment type="caution">
    <text evidence="2">The sequence shown here is derived from an EMBL/GenBank/DDBJ whole genome shotgun (WGS) entry which is preliminary data.</text>
</comment>
<feature type="compositionally biased region" description="Basic residues" evidence="1">
    <location>
        <begin position="798"/>
        <end position="813"/>
    </location>
</feature>
<dbReference type="AlphaFoldDB" id="A0A9C7Q1K8"/>
<dbReference type="EMBL" id="BQMJ01000071">
    <property type="protein sequence ID" value="GJQ15602.1"/>
    <property type="molecule type" value="Genomic_DNA"/>
</dbReference>
<organism evidence="2 4">
    <name type="scientific">Galdieria partita</name>
    <dbReference type="NCBI Taxonomy" id="83374"/>
    <lineage>
        <taxon>Eukaryota</taxon>
        <taxon>Rhodophyta</taxon>
        <taxon>Bangiophyceae</taxon>
        <taxon>Galdieriales</taxon>
        <taxon>Galdieriaceae</taxon>
        <taxon>Galdieria</taxon>
    </lineage>
</organism>
<proteinExistence type="predicted"/>
<feature type="region of interest" description="Disordered" evidence="1">
    <location>
        <begin position="783"/>
        <end position="832"/>
    </location>
</feature>
<dbReference type="Proteomes" id="UP001061958">
    <property type="component" value="Unassembled WGS sequence"/>
</dbReference>
<evidence type="ECO:0000256" key="1">
    <source>
        <dbReference type="SAM" id="MobiDB-lite"/>
    </source>
</evidence>
<keyword evidence="4" id="KW-1185">Reference proteome</keyword>
<evidence type="ECO:0008006" key="5">
    <source>
        <dbReference type="Google" id="ProtNLM"/>
    </source>
</evidence>
<evidence type="ECO:0000313" key="4">
    <source>
        <dbReference type="Proteomes" id="UP001061958"/>
    </source>
</evidence>
<protein>
    <recommendedName>
        <fullName evidence="5">Archaeal ATPase</fullName>
    </recommendedName>
</protein>
<gene>
    <name evidence="2" type="ORF">GpartN1_g5622.t1</name>
    <name evidence="3" type="ORF">GpartN1_g7393.t1</name>
</gene>
<evidence type="ECO:0000313" key="2">
    <source>
        <dbReference type="EMBL" id="GJQ13831.1"/>
    </source>
</evidence>